<reference evidence="4" key="2">
    <citation type="submission" date="2020-09" db="EMBL/GenBank/DDBJ databases">
        <authorList>
            <person name="Sun Q."/>
            <person name="Zhou Y."/>
        </authorList>
    </citation>
    <scope>NUCLEOTIDE SEQUENCE</scope>
    <source>
        <strain evidence="4">CGMCC 4.5737</strain>
    </source>
</reference>
<feature type="transmembrane region" description="Helical" evidence="2">
    <location>
        <begin position="160"/>
        <end position="181"/>
    </location>
</feature>
<dbReference type="Gene3D" id="1.20.120.1220">
    <property type="match status" value="1"/>
</dbReference>
<dbReference type="InterPro" id="IPR000045">
    <property type="entry name" value="Prepilin_IV_endopep_pep"/>
</dbReference>
<keyword evidence="5" id="KW-1185">Reference proteome</keyword>
<proteinExistence type="inferred from homology"/>
<feature type="transmembrane region" description="Helical" evidence="2">
    <location>
        <begin position="36"/>
        <end position="56"/>
    </location>
</feature>
<evidence type="ECO:0000313" key="4">
    <source>
        <dbReference type="EMBL" id="GGM68333.1"/>
    </source>
</evidence>
<protein>
    <recommendedName>
        <fullName evidence="3">Prepilin type IV endopeptidase peptidase domain-containing protein</fullName>
    </recommendedName>
</protein>
<dbReference type="GO" id="GO:0005886">
    <property type="term" value="C:plasma membrane"/>
    <property type="evidence" value="ECO:0007669"/>
    <property type="project" value="TreeGrafter"/>
</dbReference>
<evidence type="ECO:0000256" key="2">
    <source>
        <dbReference type="SAM" id="Phobius"/>
    </source>
</evidence>
<reference evidence="4" key="1">
    <citation type="journal article" date="2014" name="Int. J. Syst. Evol. Microbiol.">
        <title>Complete genome sequence of Corynebacterium casei LMG S-19264T (=DSM 44701T), isolated from a smear-ripened cheese.</title>
        <authorList>
            <consortium name="US DOE Joint Genome Institute (JGI-PGF)"/>
            <person name="Walter F."/>
            <person name="Albersmeier A."/>
            <person name="Kalinowski J."/>
            <person name="Ruckert C."/>
        </authorList>
    </citation>
    <scope>NUCLEOTIDE SEQUENCE</scope>
    <source>
        <strain evidence="4">CGMCC 4.5737</strain>
    </source>
</reference>
<keyword evidence="2" id="KW-1133">Transmembrane helix</keyword>
<dbReference type="GO" id="GO:0006465">
    <property type="term" value="P:signal peptide processing"/>
    <property type="evidence" value="ECO:0007669"/>
    <property type="project" value="TreeGrafter"/>
</dbReference>
<gene>
    <name evidence="4" type="ORF">GCM10012275_43530</name>
</gene>
<name>A0A8J3CHP7_9PSEU</name>
<feature type="transmembrane region" description="Helical" evidence="2">
    <location>
        <begin position="193"/>
        <end position="210"/>
    </location>
</feature>
<keyword evidence="2" id="KW-0812">Transmembrane</keyword>
<dbReference type="Pfam" id="PF01478">
    <property type="entry name" value="Peptidase_A24"/>
    <property type="match status" value="1"/>
</dbReference>
<accession>A0A8J3CHP7</accession>
<dbReference type="InterPro" id="IPR050882">
    <property type="entry name" value="Prepilin_peptidase/N-MTase"/>
</dbReference>
<dbReference type="EMBL" id="BMMK01000022">
    <property type="protein sequence ID" value="GGM68333.1"/>
    <property type="molecule type" value="Genomic_DNA"/>
</dbReference>
<dbReference type="AlphaFoldDB" id="A0A8J3CHP7"/>
<sequence>MLVALIALWPTIGALTGATLSTVTLRLLNSPSTTPFTGRTIAALLTGILFGLLTWRVGANVDLLPYSYLAAVGVPLAIIDTVEQRLPSPLVLPSYLILGATFTLSATVHTTPGSLLRALVGMVLLAGFYLALAVISAGGLGAGDVKLGGLLGLALAWQSWTALLTGTLLGWLLAAVTWTALRFSPRWHRDSTIPLGPFLLAGAFAALLTQPQ</sequence>
<feature type="transmembrane region" description="Helical" evidence="2">
    <location>
        <begin position="115"/>
        <end position="140"/>
    </location>
</feature>
<comment type="similarity">
    <text evidence="1">Belongs to the peptidase A24 family.</text>
</comment>
<evidence type="ECO:0000313" key="5">
    <source>
        <dbReference type="Proteomes" id="UP000637578"/>
    </source>
</evidence>
<evidence type="ECO:0000259" key="3">
    <source>
        <dbReference type="Pfam" id="PF01478"/>
    </source>
</evidence>
<dbReference type="Proteomes" id="UP000637578">
    <property type="component" value="Unassembled WGS sequence"/>
</dbReference>
<organism evidence="4 5">
    <name type="scientific">Longimycelium tulufanense</name>
    <dbReference type="NCBI Taxonomy" id="907463"/>
    <lineage>
        <taxon>Bacteria</taxon>
        <taxon>Bacillati</taxon>
        <taxon>Actinomycetota</taxon>
        <taxon>Actinomycetes</taxon>
        <taxon>Pseudonocardiales</taxon>
        <taxon>Pseudonocardiaceae</taxon>
        <taxon>Longimycelium</taxon>
    </lineage>
</organism>
<feature type="transmembrane region" description="Helical" evidence="2">
    <location>
        <begin position="91"/>
        <end position="108"/>
    </location>
</feature>
<comment type="caution">
    <text evidence="4">The sequence shown here is derived from an EMBL/GenBank/DDBJ whole genome shotgun (WGS) entry which is preliminary data.</text>
</comment>
<dbReference type="PANTHER" id="PTHR30487:SF0">
    <property type="entry name" value="PREPILIN LEADER PEPTIDASE_N-METHYLTRANSFERASE-RELATED"/>
    <property type="match status" value="1"/>
</dbReference>
<keyword evidence="2" id="KW-0472">Membrane</keyword>
<feature type="domain" description="Prepilin type IV endopeptidase peptidase" evidence="3">
    <location>
        <begin position="71"/>
        <end position="174"/>
    </location>
</feature>
<evidence type="ECO:0000256" key="1">
    <source>
        <dbReference type="ARBA" id="ARBA00005801"/>
    </source>
</evidence>
<dbReference type="GO" id="GO:0004190">
    <property type="term" value="F:aspartic-type endopeptidase activity"/>
    <property type="evidence" value="ECO:0007669"/>
    <property type="project" value="InterPro"/>
</dbReference>
<dbReference type="PANTHER" id="PTHR30487">
    <property type="entry name" value="TYPE 4 PREPILIN-LIKE PROTEINS LEADER PEPTIDE-PROCESSING ENZYME"/>
    <property type="match status" value="1"/>
</dbReference>